<feature type="compositionally biased region" description="Basic and acidic residues" evidence="1">
    <location>
        <begin position="47"/>
        <end position="57"/>
    </location>
</feature>
<feature type="compositionally biased region" description="Acidic residues" evidence="1">
    <location>
        <begin position="58"/>
        <end position="80"/>
    </location>
</feature>
<organism evidence="2">
    <name type="scientific">Brassica napus</name>
    <name type="common">Rape</name>
    <dbReference type="NCBI Taxonomy" id="3708"/>
    <lineage>
        <taxon>Eukaryota</taxon>
        <taxon>Viridiplantae</taxon>
        <taxon>Streptophyta</taxon>
        <taxon>Embryophyta</taxon>
        <taxon>Tracheophyta</taxon>
        <taxon>Spermatophyta</taxon>
        <taxon>Magnoliopsida</taxon>
        <taxon>eudicotyledons</taxon>
        <taxon>Gunneridae</taxon>
        <taxon>Pentapetalae</taxon>
        <taxon>rosids</taxon>
        <taxon>malvids</taxon>
        <taxon>Brassicales</taxon>
        <taxon>Brassicaceae</taxon>
        <taxon>Brassiceae</taxon>
        <taxon>Brassica</taxon>
    </lineage>
</organism>
<reference evidence="2" key="1">
    <citation type="submission" date="2021-01" db="EMBL/GenBank/DDBJ databases">
        <authorList>
            <consortium name="Genoscope - CEA"/>
            <person name="William W."/>
        </authorList>
    </citation>
    <scope>NUCLEOTIDE SEQUENCE</scope>
</reference>
<feature type="compositionally biased region" description="Acidic residues" evidence="1">
    <location>
        <begin position="1"/>
        <end position="12"/>
    </location>
</feature>
<feature type="compositionally biased region" description="Polar residues" evidence="1">
    <location>
        <begin position="165"/>
        <end position="176"/>
    </location>
</feature>
<evidence type="ECO:0000256" key="1">
    <source>
        <dbReference type="SAM" id="MobiDB-lite"/>
    </source>
</evidence>
<sequence length="192" mass="22155">MNEANEIEEEVETEARVEVETEKTPTPPHGRTKAAATRRQVLTTPEKLFEKAEKMVEEEVEEPEEKAEEMVEDEVEEPEKETEKYTEEEKQEWYMVVYEGSTCETKEADKGAVKPSGTGVNHRPKQMALRKQAPKQAPKPRGRPRKATQPKKFTTPEQTKRIRSRSQWVSTPFTEANTDEIEGRKKKPRTKA</sequence>
<name>A0A816JRY9_BRANA</name>
<feature type="region of interest" description="Disordered" evidence="1">
    <location>
        <begin position="1"/>
        <end position="88"/>
    </location>
</feature>
<feature type="compositionally biased region" description="Basic and acidic residues" evidence="1">
    <location>
        <begin position="13"/>
        <end position="23"/>
    </location>
</feature>
<feature type="compositionally biased region" description="Basic residues" evidence="1">
    <location>
        <begin position="138"/>
        <end position="149"/>
    </location>
</feature>
<dbReference type="Proteomes" id="UP001295469">
    <property type="component" value="Chromosome C04"/>
</dbReference>
<gene>
    <name evidence="2" type="ORF">DARMORV10_C04P16090.1</name>
</gene>
<dbReference type="EMBL" id="HG994368">
    <property type="protein sequence ID" value="CAF1821380.1"/>
    <property type="molecule type" value="Genomic_DNA"/>
</dbReference>
<evidence type="ECO:0000313" key="2">
    <source>
        <dbReference type="EMBL" id="CAF1821380.1"/>
    </source>
</evidence>
<dbReference type="AlphaFoldDB" id="A0A816JRY9"/>
<proteinExistence type="predicted"/>
<accession>A0A816JRY9</accession>
<protein>
    <submittedName>
        <fullName evidence="2">(rape) hypothetical protein</fullName>
    </submittedName>
</protein>
<feature type="region of interest" description="Disordered" evidence="1">
    <location>
        <begin position="102"/>
        <end position="192"/>
    </location>
</feature>